<evidence type="ECO:0000313" key="10">
    <source>
        <dbReference type="EMBL" id="KAE9606829.1"/>
    </source>
</evidence>
<evidence type="ECO:0000256" key="5">
    <source>
        <dbReference type="ARBA" id="ARBA00022641"/>
    </source>
</evidence>
<feature type="chain" id="PRO_5039967663" description="Phytosulfokine" evidence="9">
    <location>
        <begin position="22"/>
        <end position="76"/>
    </location>
</feature>
<evidence type="ECO:0000256" key="9">
    <source>
        <dbReference type="RuleBase" id="RU368031"/>
    </source>
</evidence>
<dbReference type="AlphaFoldDB" id="A0A6A4PZM7"/>
<evidence type="ECO:0000256" key="2">
    <source>
        <dbReference type="ARBA" id="ARBA00010781"/>
    </source>
</evidence>
<comment type="PTM">
    <text evidence="9">Sulfation is important for activity and for the binding to a putative membrane receptor.</text>
</comment>
<proteinExistence type="inferred from homology"/>
<organism evidence="10 11">
    <name type="scientific">Lupinus albus</name>
    <name type="common">White lupine</name>
    <name type="synonym">Lupinus termis</name>
    <dbReference type="NCBI Taxonomy" id="3870"/>
    <lineage>
        <taxon>Eukaryota</taxon>
        <taxon>Viridiplantae</taxon>
        <taxon>Streptophyta</taxon>
        <taxon>Embryophyta</taxon>
        <taxon>Tracheophyta</taxon>
        <taxon>Spermatophyta</taxon>
        <taxon>Magnoliopsida</taxon>
        <taxon>eudicotyledons</taxon>
        <taxon>Gunneridae</taxon>
        <taxon>Pentapetalae</taxon>
        <taxon>rosids</taxon>
        <taxon>fabids</taxon>
        <taxon>Fabales</taxon>
        <taxon>Fabaceae</taxon>
        <taxon>Papilionoideae</taxon>
        <taxon>50 kb inversion clade</taxon>
        <taxon>genistoids sensu lato</taxon>
        <taxon>core genistoids</taxon>
        <taxon>Genisteae</taxon>
        <taxon>Lupinus</taxon>
    </lineage>
</organism>
<comment type="function">
    <text evidence="9">Promotes plant cell differentiation, organogenesis and somatic embryogenesis as well as cell proliferation.</text>
</comment>
<evidence type="ECO:0000256" key="3">
    <source>
        <dbReference type="ARBA" id="ARBA00022473"/>
    </source>
</evidence>
<comment type="caution">
    <text evidence="10">The sequence shown here is derived from an EMBL/GenBank/DDBJ whole genome shotgun (WGS) entry which is preliminary data.</text>
</comment>
<dbReference type="GO" id="GO:0008083">
    <property type="term" value="F:growth factor activity"/>
    <property type="evidence" value="ECO:0007669"/>
    <property type="project" value="UniProtKB-UniRule"/>
</dbReference>
<comment type="PTM">
    <text evidence="9">PSK-alpha is produced by endopeptidase digestion. PSK-beta is produced from PSK-alpha by exopeptidase digestion.</text>
</comment>
<keyword evidence="11" id="KW-1185">Reference proteome</keyword>
<keyword evidence="6 9" id="KW-0732">Signal</keyword>
<dbReference type="Pfam" id="PF06404">
    <property type="entry name" value="PSK"/>
    <property type="match status" value="1"/>
</dbReference>
<evidence type="ECO:0000256" key="8">
    <source>
        <dbReference type="ARBA" id="ARBA00023030"/>
    </source>
</evidence>
<feature type="signal peptide" evidence="9">
    <location>
        <begin position="1"/>
        <end position="21"/>
    </location>
</feature>
<evidence type="ECO:0000256" key="7">
    <source>
        <dbReference type="ARBA" id="ARBA00022782"/>
    </source>
</evidence>
<dbReference type="Proteomes" id="UP000447434">
    <property type="component" value="Chromosome 9"/>
</dbReference>
<keyword evidence="8 9" id="KW-0339">Growth factor</keyword>
<keyword evidence="4 9" id="KW-0964">Secreted</keyword>
<keyword evidence="5 9" id="KW-0765">Sulfation</keyword>
<keyword evidence="7 9" id="KW-0221">Differentiation</keyword>
<dbReference type="OrthoDB" id="1858282at2759"/>
<dbReference type="PANTHER" id="PTHR33285:SF55">
    <property type="entry name" value="PHYTOSULFOKINES 3"/>
    <property type="match status" value="1"/>
</dbReference>
<evidence type="ECO:0000256" key="1">
    <source>
        <dbReference type="ARBA" id="ARBA00004613"/>
    </source>
</evidence>
<dbReference type="EMBL" id="WOCE01000009">
    <property type="protein sequence ID" value="KAE9606829.1"/>
    <property type="molecule type" value="Genomic_DNA"/>
</dbReference>
<dbReference type="InterPro" id="IPR009438">
    <property type="entry name" value="Phytosulfokine"/>
</dbReference>
<comment type="similarity">
    <text evidence="2 9">Belongs to the phytosulfokine family.</text>
</comment>
<evidence type="ECO:0000313" key="11">
    <source>
        <dbReference type="Proteomes" id="UP000447434"/>
    </source>
</evidence>
<keyword evidence="3 9" id="KW-0217">Developmental protein</keyword>
<dbReference type="PANTHER" id="PTHR33285">
    <property type="entry name" value="PHYTOSULFOKINES 3"/>
    <property type="match status" value="1"/>
</dbReference>
<dbReference type="GO" id="GO:0008283">
    <property type="term" value="P:cell population proliferation"/>
    <property type="evidence" value="ECO:0007669"/>
    <property type="project" value="UniProtKB-UniRule"/>
</dbReference>
<reference evidence="11" key="1">
    <citation type="journal article" date="2020" name="Nat. Commun.">
        <title>Genome sequence of the cluster root forming white lupin.</title>
        <authorList>
            <person name="Hufnagel B."/>
            <person name="Marques A."/>
            <person name="Soriano A."/>
            <person name="Marques L."/>
            <person name="Divol F."/>
            <person name="Doumas P."/>
            <person name="Sallet E."/>
            <person name="Mancinotti D."/>
            <person name="Carrere S."/>
            <person name="Marande W."/>
            <person name="Arribat S."/>
            <person name="Keller J."/>
            <person name="Huneau C."/>
            <person name="Blein T."/>
            <person name="Aime D."/>
            <person name="Laguerre M."/>
            <person name="Taylor J."/>
            <person name="Schubert V."/>
            <person name="Nelson M."/>
            <person name="Geu-Flores F."/>
            <person name="Crespi M."/>
            <person name="Gallardo-Guerrero K."/>
            <person name="Delaux P.-M."/>
            <person name="Salse J."/>
            <person name="Berges H."/>
            <person name="Guyot R."/>
            <person name="Gouzy J."/>
            <person name="Peret B."/>
        </authorList>
    </citation>
    <scope>NUCLEOTIDE SEQUENCE [LARGE SCALE GENOMIC DNA]</scope>
    <source>
        <strain evidence="11">cv. Amiga</strain>
    </source>
</reference>
<accession>A0A6A4PZM7</accession>
<evidence type="ECO:0000256" key="6">
    <source>
        <dbReference type="ARBA" id="ARBA00022729"/>
    </source>
</evidence>
<sequence>MKKITALFFTALFLCYALTNSTRHQPGFHKESSVATQYQDVEAVDKNCEGVGEEECLMRKTLIANTDYIYTDNYKP</sequence>
<evidence type="ECO:0000256" key="4">
    <source>
        <dbReference type="ARBA" id="ARBA00022525"/>
    </source>
</evidence>
<gene>
    <name evidence="10" type="ORF">Lalb_Chr09g0323711</name>
</gene>
<dbReference type="GO" id="GO:0005576">
    <property type="term" value="C:extracellular region"/>
    <property type="evidence" value="ECO:0007669"/>
    <property type="project" value="UniProtKB-SubCell"/>
</dbReference>
<protein>
    <recommendedName>
        <fullName evidence="9">Phytosulfokine</fullName>
    </recommendedName>
    <component>
        <recommendedName>
            <fullName evidence="9">Phytosulfokine-alpha</fullName>
            <shortName evidence="9">PSK-alpha</shortName>
            <shortName evidence="9">Phytosulfokine-a</shortName>
        </recommendedName>
    </component>
    <component>
        <recommendedName>
            <fullName evidence="9">Phytosulfokine-beta</fullName>
            <shortName evidence="9">PSK-beta</shortName>
            <shortName evidence="9">Phytosulfokine-b</shortName>
        </recommendedName>
    </component>
</protein>
<comment type="subcellular location">
    <subcellularLocation>
        <location evidence="1 9">Secreted</location>
    </subcellularLocation>
</comment>
<name>A0A6A4PZM7_LUPAL</name>
<dbReference type="GO" id="GO:0030154">
    <property type="term" value="P:cell differentiation"/>
    <property type="evidence" value="ECO:0007669"/>
    <property type="project" value="UniProtKB-UniRule"/>
</dbReference>